<evidence type="ECO:0000259" key="4">
    <source>
        <dbReference type="PROSITE" id="PS50887"/>
    </source>
</evidence>
<dbReference type="SMART" id="SM00091">
    <property type="entry name" value="PAS"/>
    <property type="match status" value="2"/>
</dbReference>
<dbReference type="InterPro" id="IPR035965">
    <property type="entry name" value="PAS-like_dom_sf"/>
</dbReference>
<dbReference type="SMART" id="SM00267">
    <property type="entry name" value="GGDEF"/>
    <property type="match status" value="1"/>
</dbReference>
<feature type="domain" description="PAS" evidence="1">
    <location>
        <begin position="145"/>
        <end position="214"/>
    </location>
</feature>
<dbReference type="CDD" id="cd00130">
    <property type="entry name" value="PAS"/>
    <property type="match status" value="2"/>
</dbReference>
<dbReference type="Pfam" id="PF08448">
    <property type="entry name" value="PAS_4"/>
    <property type="match status" value="1"/>
</dbReference>
<organism evidence="5 6">
    <name type="scientific">Roseateles aquae</name>
    <dbReference type="NCBI Taxonomy" id="3077235"/>
    <lineage>
        <taxon>Bacteria</taxon>
        <taxon>Pseudomonadati</taxon>
        <taxon>Pseudomonadota</taxon>
        <taxon>Betaproteobacteria</taxon>
        <taxon>Burkholderiales</taxon>
        <taxon>Sphaerotilaceae</taxon>
        <taxon>Roseateles</taxon>
    </lineage>
</organism>
<accession>A0ABU3PAP2</accession>
<evidence type="ECO:0000259" key="1">
    <source>
        <dbReference type="PROSITE" id="PS50112"/>
    </source>
</evidence>
<dbReference type="PROSITE" id="PS50113">
    <property type="entry name" value="PAC"/>
    <property type="match status" value="1"/>
</dbReference>
<feature type="domain" description="EAL" evidence="3">
    <location>
        <begin position="437"/>
        <end position="691"/>
    </location>
</feature>
<dbReference type="Pfam" id="PF00990">
    <property type="entry name" value="GGDEF"/>
    <property type="match status" value="1"/>
</dbReference>
<dbReference type="SMART" id="SM00086">
    <property type="entry name" value="PAC"/>
    <property type="match status" value="2"/>
</dbReference>
<evidence type="ECO:0000259" key="2">
    <source>
        <dbReference type="PROSITE" id="PS50113"/>
    </source>
</evidence>
<dbReference type="RefSeq" id="WP_315650207.1">
    <property type="nucleotide sequence ID" value="NZ_JAVXZY010000003.1"/>
</dbReference>
<keyword evidence="6" id="KW-1185">Reference proteome</keyword>
<evidence type="ECO:0000313" key="6">
    <source>
        <dbReference type="Proteomes" id="UP001246372"/>
    </source>
</evidence>
<dbReference type="Pfam" id="PF13426">
    <property type="entry name" value="PAS_9"/>
    <property type="match status" value="1"/>
</dbReference>
<dbReference type="InterPro" id="IPR000014">
    <property type="entry name" value="PAS"/>
</dbReference>
<dbReference type="PROSITE" id="PS50887">
    <property type="entry name" value="GGDEF"/>
    <property type="match status" value="1"/>
</dbReference>
<dbReference type="NCBIfam" id="TIGR00254">
    <property type="entry name" value="GGDEF"/>
    <property type="match status" value="1"/>
</dbReference>
<evidence type="ECO:0000259" key="3">
    <source>
        <dbReference type="PROSITE" id="PS50883"/>
    </source>
</evidence>
<feature type="domain" description="GGDEF" evidence="4">
    <location>
        <begin position="295"/>
        <end position="428"/>
    </location>
</feature>
<dbReference type="NCBIfam" id="TIGR00229">
    <property type="entry name" value="sensory_box"/>
    <property type="match status" value="2"/>
</dbReference>
<dbReference type="InterPro" id="IPR052155">
    <property type="entry name" value="Biofilm_reg_signaling"/>
</dbReference>
<dbReference type="InterPro" id="IPR001610">
    <property type="entry name" value="PAC"/>
</dbReference>
<dbReference type="PANTHER" id="PTHR44757:SF2">
    <property type="entry name" value="BIOFILM ARCHITECTURE MAINTENANCE PROTEIN MBAA"/>
    <property type="match status" value="1"/>
</dbReference>
<reference evidence="5" key="1">
    <citation type="submission" date="2023-09" db="EMBL/GenBank/DDBJ databases">
        <title>Paucibacter sp. APW11 Genome sequencing and assembly.</title>
        <authorList>
            <person name="Kim I."/>
        </authorList>
    </citation>
    <scope>NUCLEOTIDE SEQUENCE</scope>
    <source>
        <strain evidence="5">APW11</strain>
    </source>
</reference>
<protein>
    <submittedName>
        <fullName evidence="5">EAL domain-containing protein</fullName>
    </submittedName>
</protein>
<dbReference type="SUPFAM" id="SSF55073">
    <property type="entry name" value="Nucleotide cyclase"/>
    <property type="match status" value="1"/>
</dbReference>
<dbReference type="InterPro" id="IPR000160">
    <property type="entry name" value="GGDEF_dom"/>
</dbReference>
<evidence type="ECO:0000313" key="5">
    <source>
        <dbReference type="EMBL" id="MDT8999649.1"/>
    </source>
</evidence>
<dbReference type="Gene3D" id="3.30.70.270">
    <property type="match status" value="1"/>
</dbReference>
<dbReference type="SUPFAM" id="SSF141868">
    <property type="entry name" value="EAL domain-like"/>
    <property type="match status" value="1"/>
</dbReference>
<dbReference type="PANTHER" id="PTHR44757">
    <property type="entry name" value="DIGUANYLATE CYCLASE DGCP"/>
    <property type="match status" value="1"/>
</dbReference>
<dbReference type="InterPro" id="IPR000700">
    <property type="entry name" value="PAS-assoc_C"/>
</dbReference>
<name>A0ABU3PAP2_9BURK</name>
<dbReference type="SUPFAM" id="SSF55785">
    <property type="entry name" value="PYP-like sensor domain (PAS domain)"/>
    <property type="match status" value="2"/>
</dbReference>
<gene>
    <name evidence="5" type="ORF">RQP53_10265</name>
</gene>
<feature type="domain" description="PAS" evidence="1">
    <location>
        <begin position="18"/>
        <end position="89"/>
    </location>
</feature>
<dbReference type="CDD" id="cd01948">
    <property type="entry name" value="EAL"/>
    <property type="match status" value="1"/>
</dbReference>
<proteinExistence type="predicted"/>
<dbReference type="CDD" id="cd01949">
    <property type="entry name" value="GGDEF"/>
    <property type="match status" value="1"/>
</dbReference>
<dbReference type="InterPro" id="IPR043128">
    <property type="entry name" value="Rev_trsase/Diguanyl_cyclase"/>
</dbReference>
<dbReference type="InterPro" id="IPR029787">
    <property type="entry name" value="Nucleotide_cyclase"/>
</dbReference>
<dbReference type="InterPro" id="IPR013656">
    <property type="entry name" value="PAS_4"/>
</dbReference>
<dbReference type="InterPro" id="IPR035919">
    <property type="entry name" value="EAL_sf"/>
</dbReference>
<dbReference type="Gene3D" id="3.30.450.20">
    <property type="entry name" value="PAS domain"/>
    <property type="match status" value="2"/>
</dbReference>
<feature type="domain" description="PAC" evidence="2">
    <location>
        <begin position="92"/>
        <end position="144"/>
    </location>
</feature>
<dbReference type="Pfam" id="PF00563">
    <property type="entry name" value="EAL"/>
    <property type="match status" value="1"/>
</dbReference>
<dbReference type="SMART" id="SM00052">
    <property type="entry name" value="EAL"/>
    <property type="match status" value="1"/>
</dbReference>
<comment type="caution">
    <text evidence="5">The sequence shown here is derived from an EMBL/GenBank/DDBJ whole genome shotgun (WGS) entry which is preliminary data.</text>
</comment>
<dbReference type="Proteomes" id="UP001246372">
    <property type="component" value="Unassembled WGS sequence"/>
</dbReference>
<dbReference type="InterPro" id="IPR001633">
    <property type="entry name" value="EAL_dom"/>
</dbReference>
<dbReference type="Gene3D" id="3.20.20.450">
    <property type="entry name" value="EAL domain"/>
    <property type="match status" value="1"/>
</dbReference>
<dbReference type="PROSITE" id="PS50112">
    <property type="entry name" value="PAS"/>
    <property type="match status" value="2"/>
</dbReference>
<sequence length="691" mass="76466">MTEAEHRQLLAEVPAEVEAARFRLLADNVPVLIALYEINSFRCLYANKAYAQTFGYDVHSIIGLSFAQVIGEAATAEIQPHVDHIIQVRQPVQYERQLRAADGRARWLDVNLIPQLAPDGEVIGAFVLIADISERRAAEQALRESEARLDTFMQATLEGLVFHREGIVSDVNPALCQLVDYRADELIGRRALDFVAPQEVAKVAAMMQAGHETRYETVLLHRDGSQIPVEFIVRSMIRHGERLRMAVVRDLRSQVEAQARIHYLAHHDALTQLLNRSAFMERLERALAPERQPPQQHALLFIDLDNFKRVNDSLGHLEGDKVLSTVAERLSACLRSSDLVGRFGGDEFVVLLSDVPTRADVVRVLSALLSVVEVPVQADGRDLSVTPSIGVALFPAHGLSAKELIQHADLAMYRAKASGRATYEFFEPGMAEKAYADLVLEAELVQALTRDEFQLFYQPQVDARSGALVGAEALLRWQHPERGLLSPDAFIAVAERHRLMLALGEWVLREAARQSRLWHENGLAPVPIAVNLSSMQFRLDSFDGLMARVLAEGQLPGAWLELELTERMLMDDISAVPELLHALRAQGLSISVDDFGTGYTSLAHLTQLPLDKLKIDQSFVAALPGDRGALAVTRAIVQMAQGLGLKVSAEGVRNEAQRELLASWGCDGLQGELIGPPMPAAQFESWLAARR</sequence>
<dbReference type="EMBL" id="JAVXZY010000003">
    <property type="protein sequence ID" value="MDT8999649.1"/>
    <property type="molecule type" value="Genomic_DNA"/>
</dbReference>
<dbReference type="PROSITE" id="PS50883">
    <property type="entry name" value="EAL"/>
    <property type="match status" value="1"/>
</dbReference>